<protein>
    <submittedName>
        <fullName evidence="1">Uncharacterized protein</fullName>
    </submittedName>
</protein>
<dbReference type="Proteomes" id="UP000440041">
    <property type="component" value="Unassembled WGS sequence"/>
</dbReference>
<accession>A0A6A2W4H9</accession>
<keyword evidence="2" id="KW-1185">Reference proteome</keyword>
<reference evidence="1 2" key="1">
    <citation type="submission" date="2019-09" db="EMBL/GenBank/DDBJ databases">
        <title>Characterization of the phylogenetic diversity of two novel species belonging to the genus Bifidobacterium: Bifidobacterium cebidarum sp. nov. and Bifidobacterium leontopitheci sp. nov.</title>
        <authorList>
            <person name="Lugli G.A."/>
            <person name="Duranti S."/>
            <person name="Milani C."/>
            <person name="Turroni F."/>
            <person name="Ventura M."/>
        </authorList>
    </citation>
    <scope>NUCLEOTIDE SEQUENCE [LARGE SCALE GENOMIC DNA]</scope>
    <source>
        <strain evidence="1 2">DSM 100238</strain>
    </source>
</reference>
<dbReference type="EMBL" id="WBSO01000002">
    <property type="protein sequence ID" value="KAB8300807.1"/>
    <property type="molecule type" value="Genomic_DNA"/>
</dbReference>
<comment type="caution">
    <text evidence="1">The sequence shown here is derived from an EMBL/GenBank/DDBJ whole genome shotgun (WGS) entry which is preliminary data.</text>
</comment>
<evidence type="ECO:0000313" key="2">
    <source>
        <dbReference type="Proteomes" id="UP000440041"/>
    </source>
</evidence>
<evidence type="ECO:0000313" key="1">
    <source>
        <dbReference type="EMBL" id="KAB8300807.1"/>
    </source>
</evidence>
<organism evidence="1 2">
    <name type="scientific">Bifidobacterium apri</name>
    <dbReference type="NCBI Taxonomy" id="1769423"/>
    <lineage>
        <taxon>Bacteria</taxon>
        <taxon>Bacillati</taxon>
        <taxon>Actinomycetota</taxon>
        <taxon>Actinomycetes</taxon>
        <taxon>Bifidobacteriales</taxon>
        <taxon>Bifidobacteriaceae</taxon>
        <taxon>Bifidobacterium</taxon>
    </lineage>
</organism>
<name>A0A6A2W4H9_9BIFI</name>
<sequence>MHFGGDSGEWHKGDSSADMCVESAVGQKQQVVLYAHGHRTTCYEA</sequence>
<dbReference type="AlphaFoldDB" id="A0A6A2W4H9"/>
<proteinExistence type="predicted"/>
<gene>
    <name evidence="1" type="ORF">DSM100238_0534</name>
</gene>